<reference evidence="2" key="2">
    <citation type="submission" date="2022-09" db="EMBL/GenBank/DDBJ databases">
        <title>Biosynthetic gene clusters of Dactylosporangioum fulvum.</title>
        <authorList>
            <person name="Caradec T."/>
        </authorList>
    </citation>
    <scope>NUCLEOTIDE SEQUENCE</scope>
    <source>
        <strain evidence="2">NRRL B-16292</strain>
    </source>
</reference>
<dbReference type="InterPro" id="IPR029058">
    <property type="entry name" value="AB_hydrolase_fold"/>
</dbReference>
<dbReference type="Gene3D" id="3.40.50.1820">
    <property type="entry name" value="alpha/beta hydrolase"/>
    <property type="match status" value="1"/>
</dbReference>
<name>A0ABY5VSP3_9ACTN</name>
<accession>A0ABY5VSP3</accession>
<dbReference type="InterPro" id="IPR000073">
    <property type="entry name" value="AB_hydrolase_1"/>
</dbReference>
<proteinExistence type="predicted"/>
<dbReference type="EMBL" id="CP073720">
    <property type="protein sequence ID" value="UWP80232.1"/>
    <property type="molecule type" value="Genomic_DNA"/>
</dbReference>
<sequence length="279" mass="30737">MTPLYRYRSVVVDDVRTAYIDVGEGPTVVLLHSGEYGASALLCWEHNIAALATRYRVLAPDWLGFGSTDKVFDFVSGRARRIRHMRRFLEVMDVTSAAFIGSSMGGGVLSAVAAEHPVVFPVAALVLSSAGGFAPDNASRRALLDYDCTVESMRQIVSVIFHDPRWASDDEYVLRRHAASLEPGAWEACSAPRLRRPGEPARSSFGQPDRVPYEQITVPTLLVAGADDPLRERGYAAQIADRLPHGQALVYSNCAHMPHIEHAQQWNEDVLAFLAKEYA</sequence>
<gene>
    <name evidence="2" type="ORF">Dfulv_34435</name>
</gene>
<dbReference type="SUPFAM" id="SSF53474">
    <property type="entry name" value="alpha/beta-Hydrolases"/>
    <property type="match status" value="1"/>
</dbReference>
<keyword evidence="3" id="KW-1185">Reference proteome</keyword>
<evidence type="ECO:0000259" key="1">
    <source>
        <dbReference type="Pfam" id="PF00561"/>
    </source>
</evidence>
<organism evidence="2 3">
    <name type="scientific">Dactylosporangium fulvum</name>
    <dbReference type="NCBI Taxonomy" id="53359"/>
    <lineage>
        <taxon>Bacteria</taxon>
        <taxon>Bacillati</taxon>
        <taxon>Actinomycetota</taxon>
        <taxon>Actinomycetes</taxon>
        <taxon>Micromonosporales</taxon>
        <taxon>Micromonosporaceae</taxon>
        <taxon>Dactylosporangium</taxon>
    </lineage>
</organism>
<protein>
    <submittedName>
        <fullName evidence="2">Alpha/beta hydrolase</fullName>
    </submittedName>
</protein>
<dbReference type="InterPro" id="IPR050266">
    <property type="entry name" value="AB_hydrolase_sf"/>
</dbReference>
<evidence type="ECO:0000313" key="2">
    <source>
        <dbReference type="EMBL" id="UWP80232.1"/>
    </source>
</evidence>
<feature type="domain" description="AB hydrolase-1" evidence="1">
    <location>
        <begin position="28"/>
        <end position="263"/>
    </location>
</feature>
<keyword evidence="2" id="KW-0378">Hydrolase</keyword>
<dbReference type="PRINTS" id="PR00111">
    <property type="entry name" value="ABHYDROLASE"/>
</dbReference>
<dbReference type="Proteomes" id="UP001059617">
    <property type="component" value="Chromosome"/>
</dbReference>
<dbReference type="Pfam" id="PF00561">
    <property type="entry name" value="Abhydrolase_1"/>
    <property type="match status" value="1"/>
</dbReference>
<evidence type="ECO:0000313" key="3">
    <source>
        <dbReference type="Proteomes" id="UP001059617"/>
    </source>
</evidence>
<dbReference type="RefSeq" id="WP_259857990.1">
    <property type="nucleotide sequence ID" value="NZ_BAAAST010000007.1"/>
</dbReference>
<dbReference type="PANTHER" id="PTHR43798:SF33">
    <property type="entry name" value="HYDROLASE, PUTATIVE (AFU_ORTHOLOGUE AFUA_2G14860)-RELATED"/>
    <property type="match status" value="1"/>
</dbReference>
<dbReference type="PANTHER" id="PTHR43798">
    <property type="entry name" value="MONOACYLGLYCEROL LIPASE"/>
    <property type="match status" value="1"/>
</dbReference>
<reference evidence="2" key="1">
    <citation type="submission" date="2021-04" db="EMBL/GenBank/DDBJ databases">
        <authorList>
            <person name="Hartkoorn R.C."/>
            <person name="Beaudoing E."/>
            <person name="Hot D."/>
        </authorList>
    </citation>
    <scope>NUCLEOTIDE SEQUENCE</scope>
    <source>
        <strain evidence="2">NRRL B-16292</strain>
    </source>
</reference>
<dbReference type="GO" id="GO:0016787">
    <property type="term" value="F:hydrolase activity"/>
    <property type="evidence" value="ECO:0007669"/>
    <property type="project" value="UniProtKB-KW"/>
</dbReference>